<dbReference type="InterPro" id="IPR011991">
    <property type="entry name" value="ArsR-like_HTH"/>
</dbReference>
<evidence type="ECO:0000313" key="5">
    <source>
        <dbReference type="EMBL" id="CUX56138.1"/>
    </source>
</evidence>
<dbReference type="InterPro" id="IPR019888">
    <property type="entry name" value="Tscrpt_reg_AsnC-like"/>
</dbReference>
<dbReference type="GO" id="GO:0005829">
    <property type="term" value="C:cytosol"/>
    <property type="evidence" value="ECO:0007669"/>
    <property type="project" value="TreeGrafter"/>
</dbReference>
<dbReference type="PANTHER" id="PTHR30154:SF34">
    <property type="entry name" value="TRANSCRIPTIONAL REGULATOR AZLB"/>
    <property type="match status" value="1"/>
</dbReference>
<dbReference type="Pfam" id="PF01037">
    <property type="entry name" value="AsnC_trans_reg"/>
    <property type="match status" value="1"/>
</dbReference>
<keyword evidence="3" id="KW-0804">Transcription</keyword>
<dbReference type="Gene3D" id="1.10.10.10">
    <property type="entry name" value="Winged helix-like DNA-binding domain superfamily/Winged helix DNA-binding domain"/>
    <property type="match status" value="1"/>
</dbReference>
<dbReference type="PANTHER" id="PTHR30154">
    <property type="entry name" value="LEUCINE-RESPONSIVE REGULATORY PROTEIN"/>
    <property type="match status" value="1"/>
</dbReference>
<dbReference type="GO" id="GO:0006355">
    <property type="term" value="P:regulation of DNA-templated transcription"/>
    <property type="evidence" value="ECO:0007669"/>
    <property type="project" value="UniProtKB-ARBA"/>
</dbReference>
<keyword evidence="6" id="KW-1185">Reference proteome</keyword>
<dbReference type="InterPro" id="IPR011008">
    <property type="entry name" value="Dimeric_a/b-barrel"/>
</dbReference>
<dbReference type="PRINTS" id="PR00033">
    <property type="entry name" value="HTHASNC"/>
</dbReference>
<dbReference type="InterPro" id="IPR000485">
    <property type="entry name" value="AsnC-type_HTH_dom"/>
</dbReference>
<accession>A0A1S7RQQ9</accession>
<dbReference type="InterPro" id="IPR036390">
    <property type="entry name" value="WH_DNA-bd_sf"/>
</dbReference>
<proteinExistence type="predicted"/>
<evidence type="ECO:0000256" key="3">
    <source>
        <dbReference type="ARBA" id="ARBA00023163"/>
    </source>
</evidence>
<dbReference type="InterPro" id="IPR019885">
    <property type="entry name" value="Tscrpt_reg_HTH_AsnC-type_CS"/>
</dbReference>
<gene>
    <name evidence="5" type="ORF">AGR3A_Lc140238</name>
</gene>
<dbReference type="Pfam" id="PF13412">
    <property type="entry name" value="HTH_24"/>
    <property type="match status" value="1"/>
</dbReference>
<dbReference type="InterPro" id="IPR036388">
    <property type="entry name" value="WH-like_DNA-bd_sf"/>
</dbReference>
<dbReference type="GO" id="GO:0043200">
    <property type="term" value="P:response to amino acid"/>
    <property type="evidence" value="ECO:0007669"/>
    <property type="project" value="TreeGrafter"/>
</dbReference>
<dbReference type="STRING" id="1183432.AGR3A_Lc140238"/>
<reference evidence="6" key="1">
    <citation type="submission" date="2016-01" db="EMBL/GenBank/DDBJ databases">
        <authorList>
            <person name="Regsiter A."/>
            <person name="william w."/>
        </authorList>
    </citation>
    <scope>NUCLEOTIDE SEQUENCE [LARGE SCALE GENOMIC DNA]</scope>
    <source>
        <strain evidence="6">CFBP 6623</strain>
    </source>
</reference>
<evidence type="ECO:0000259" key="4">
    <source>
        <dbReference type="PROSITE" id="PS50956"/>
    </source>
</evidence>
<evidence type="ECO:0000256" key="1">
    <source>
        <dbReference type="ARBA" id="ARBA00023015"/>
    </source>
</evidence>
<feature type="domain" description="HTH asnC-type" evidence="4">
    <location>
        <begin position="19"/>
        <end position="80"/>
    </location>
</feature>
<protein>
    <submittedName>
        <fullName evidence="5">AsnC family transcriptional regulator</fullName>
    </submittedName>
</protein>
<dbReference type="EMBL" id="FBWK01000050">
    <property type="protein sequence ID" value="CUX56138.1"/>
    <property type="molecule type" value="Genomic_DNA"/>
</dbReference>
<keyword evidence="2" id="KW-0238">DNA-binding</keyword>
<dbReference type="Gene3D" id="3.30.70.920">
    <property type="match status" value="1"/>
</dbReference>
<organism evidence="5 6">
    <name type="scientific">Agrobacterium tomkonis CFBP 6623</name>
    <dbReference type="NCBI Taxonomy" id="1183432"/>
    <lineage>
        <taxon>Bacteria</taxon>
        <taxon>Pseudomonadati</taxon>
        <taxon>Pseudomonadota</taxon>
        <taxon>Alphaproteobacteria</taxon>
        <taxon>Hyphomicrobiales</taxon>
        <taxon>Rhizobiaceae</taxon>
        <taxon>Rhizobium/Agrobacterium group</taxon>
        <taxon>Agrobacterium</taxon>
        <taxon>Agrobacterium tumefaciens complex</taxon>
    </lineage>
</organism>
<dbReference type="PROSITE" id="PS00519">
    <property type="entry name" value="HTH_ASNC_1"/>
    <property type="match status" value="1"/>
</dbReference>
<keyword evidence="1" id="KW-0805">Transcription regulation</keyword>
<dbReference type="GO" id="GO:0043565">
    <property type="term" value="F:sequence-specific DNA binding"/>
    <property type="evidence" value="ECO:0007669"/>
    <property type="project" value="InterPro"/>
</dbReference>
<dbReference type="SUPFAM" id="SSF46785">
    <property type="entry name" value="Winged helix' DNA-binding domain"/>
    <property type="match status" value="1"/>
</dbReference>
<dbReference type="InterPro" id="IPR019887">
    <property type="entry name" value="Tscrpt_reg_AsnC/Lrp_C"/>
</dbReference>
<dbReference type="PROSITE" id="PS50956">
    <property type="entry name" value="HTH_ASNC_2"/>
    <property type="match status" value="1"/>
</dbReference>
<dbReference type="SMART" id="SM00344">
    <property type="entry name" value="HTH_ASNC"/>
    <property type="match status" value="1"/>
</dbReference>
<dbReference type="CDD" id="cd00090">
    <property type="entry name" value="HTH_ARSR"/>
    <property type="match status" value="1"/>
</dbReference>
<dbReference type="SUPFAM" id="SSF54909">
    <property type="entry name" value="Dimeric alpha+beta barrel"/>
    <property type="match status" value="1"/>
</dbReference>
<evidence type="ECO:0000313" key="6">
    <source>
        <dbReference type="Proteomes" id="UP000191988"/>
    </source>
</evidence>
<dbReference type="AlphaFoldDB" id="A0A1S7RQQ9"/>
<name>A0A1S7RQQ9_9HYPH</name>
<dbReference type="Proteomes" id="UP000191988">
    <property type="component" value="Unassembled WGS sequence"/>
</dbReference>
<evidence type="ECO:0000256" key="2">
    <source>
        <dbReference type="ARBA" id="ARBA00023125"/>
    </source>
</evidence>
<sequence length="165" mass="18758">MSDDAIYCGEFSFMSQKIADQIDKRILRELSADARVTNNELAERVGLSASACLRRLRRLEEVGAIKGYSAIIDPAIEGWTMTALASVRLSRQHDDEIRMFEAAVLNWDEVLECHLVTGSRDYMLKVMCGGLEDYERFIKDKIAKLKCVDTIETSFVMNTIKARRI</sequence>